<proteinExistence type="predicted"/>
<comment type="caution">
    <text evidence="2">The sequence shown here is derived from an EMBL/GenBank/DDBJ whole genome shotgun (WGS) entry which is preliminary data.</text>
</comment>
<dbReference type="InterPro" id="IPR001466">
    <property type="entry name" value="Beta-lactam-related"/>
</dbReference>
<organism evidence="2 3">
    <name type="scientific">Tissierella carlieri</name>
    <dbReference type="NCBI Taxonomy" id="689904"/>
    <lineage>
        <taxon>Bacteria</taxon>
        <taxon>Bacillati</taxon>
        <taxon>Bacillota</taxon>
        <taxon>Tissierellia</taxon>
        <taxon>Tissierellales</taxon>
        <taxon>Tissierellaceae</taxon>
        <taxon>Tissierella</taxon>
    </lineage>
</organism>
<feature type="domain" description="Beta-lactamase-related" evidence="1">
    <location>
        <begin position="12"/>
        <end position="332"/>
    </location>
</feature>
<dbReference type="InterPro" id="IPR050789">
    <property type="entry name" value="Diverse_Enzym_Activities"/>
</dbReference>
<evidence type="ECO:0000313" key="3">
    <source>
        <dbReference type="Proteomes" id="UP001524478"/>
    </source>
</evidence>
<keyword evidence="3" id="KW-1185">Reference proteome</keyword>
<dbReference type="RefSeq" id="WP_216561721.1">
    <property type="nucleotide sequence ID" value="NZ_JAHLOH010000048.1"/>
</dbReference>
<dbReference type="EMBL" id="JANGAC010000018">
    <property type="protein sequence ID" value="MCQ4925113.1"/>
    <property type="molecule type" value="Genomic_DNA"/>
</dbReference>
<sequence>MLVQENKLNRILENTVDNKSIFGIAVNIESGDNDFSWINSVGNLEKNSQYAIASISKMYTTATILRLVSEGKLALQDKIGKYLPMDIISELHVYKGIEYSNDITIEHLLSHISGLPDYYEEKDENGESVVDNIIMEDKFFSIDDIISNTKKLKPHFKPGEKGKAFYSDANFDILGMIIEKTTNKKLKDVFLEYIFEPLELNNTYLYEQNCNKEFAPIYYKSKPLHVPLAMASFSASGGIISNVEENMKFIKAFFKGGLFPEKYLENLYSWNRIQWFPLEYGLGLMRCKMSRIMSPIIPAPEIIGHSGSTGTFSFYCPEKNLFITGVFNQMIRQPFPLIYRLINCFK</sequence>
<evidence type="ECO:0000259" key="1">
    <source>
        <dbReference type="Pfam" id="PF00144"/>
    </source>
</evidence>
<reference evidence="2 3" key="1">
    <citation type="submission" date="2022-06" db="EMBL/GenBank/DDBJ databases">
        <title>Isolation of gut microbiota from human fecal samples.</title>
        <authorList>
            <person name="Pamer E.G."/>
            <person name="Barat B."/>
            <person name="Waligurski E."/>
            <person name="Medina S."/>
            <person name="Paddock L."/>
            <person name="Mostad J."/>
        </authorList>
    </citation>
    <scope>NUCLEOTIDE SEQUENCE [LARGE SCALE GENOMIC DNA]</scope>
    <source>
        <strain evidence="2 3">DFI.7.95</strain>
    </source>
</reference>
<protein>
    <submittedName>
        <fullName evidence="2">Beta-lactamase family protein</fullName>
    </submittedName>
</protein>
<dbReference type="Proteomes" id="UP001524478">
    <property type="component" value="Unassembled WGS sequence"/>
</dbReference>
<accession>A0ABT1SF36</accession>
<gene>
    <name evidence="2" type="ORF">NE686_18570</name>
</gene>
<name>A0ABT1SF36_9FIRM</name>
<dbReference type="Pfam" id="PF00144">
    <property type="entry name" value="Beta-lactamase"/>
    <property type="match status" value="1"/>
</dbReference>
<evidence type="ECO:0000313" key="2">
    <source>
        <dbReference type="EMBL" id="MCQ4925113.1"/>
    </source>
</evidence>
<dbReference type="PANTHER" id="PTHR43283">
    <property type="entry name" value="BETA-LACTAMASE-RELATED"/>
    <property type="match status" value="1"/>
</dbReference>